<keyword evidence="2" id="KW-1185">Reference proteome</keyword>
<dbReference type="PANTHER" id="PTHR36730">
    <property type="entry name" value="OS03G0210700 PROTEIN"/>
    <property type="match status" value="1"/>
</dbReference>
<protein>
    <submittedName>
        <fullName evidence="1">Uncharacterized protein</fullName>
    </submittedName>
</protein>
<organism evidence="1 2">
    <name type="scientific">Heracleum sosnowskyi</name>
    <dbReference type="NCBI Taxonomy" id="360622"/>
    <lineage>
        <taxon>Eukaryota</taxon>
        <taxon>Viridiplantae</taxon>
        <taxon>Streptophyta</taxon>
        <taxon>Embryophyta</taxon>
        <taxon>Tracheophyta</taxon>
        <taxon>Spermatophyta</taxon>
        <taxon>Magnoliopsida</taxon>
        <taxon>eudicotyledons</taxon>
        <taxon>Gunneridae</taxon>
        <taxon>Pentapetalae</taxon>
        <taxon>asterids</taxon>
        <taxon>campanulids</taxon>
        <taxon>Apiales</taxon>
        <taxon>Apiaceae</taxon>
        <taxon>Apioideae</taxon>
        <taxon>apioid superclade</taxon>
        <taxon>Tordylieae</taxon>
        <taxon>Tordyliinae</taxon>
        <taxon>Heracleum</taxon>
    </lineage>
</organism>
<reference evidence="1" key="1">
    <citation type="submission" date="2023-02" db="EMBL/GenBank/DDBJ databases">
        <title>Genome of toxic invasive species Heracleum sosnowskyi carries increased number of genes despite the absence of recent whole-genome duplications.</title>
        <authorList>
            <person name="Schelkunov M."/>
            <person name="Shtratnikova V."/>
            <person name="Makarenko M."/>
            <person name="Klepikova A."/>
            <person name="Omelchenko D."/>
            <person name="Novikova G."/>
            <person name="Obukhova E."/>
            <person name="Bogdanov V."/>
            <person name="Penin A."/>
            <person name="Logacheva M."/>
        </authorList>
    </citation>
    <scope>NUCLEOTIDE SEQUENCE</scope>
    <source>
        <strain evidence="1">Hsosn_3</strain>
        <tissue evidence="1">Leaf</tissue>
    </source>
</reference>
<dbReference type="AlphaFoldDB" id="A0AAD8I6J3"/>
<evidence type="ECO:0000313" key="1">
    <source>
        <dbReference type="EMBL" id="KAK1380062.1"/>
    </source>
</evidence>
<proteinExistence type="predicted"/>
<accession>A0AAD8I6J3</accession>
<name>A0AAD8I6J3_9APIA</name>
<evidence type="ECO:0000313" key="2">
    <source>
        <dbReference type="Proteomes" id="UP001237642"/>
    </source>
</evidence>
<reference evidence="1" key="2">
    <citation type="submission" date="2023-05" db="EMBL/GenBank/DDBJ databases">
        <authorList>
            <person name="Schelkunov M.I."/>
        </authorList>
    </citation>
    <scope>NUCLEOTIDE SEQUENCE</scope>
    <source>
        <strain evidence="1">Hsosn_3</strain>
        <tissue evidence="1">Leaf</tissue>
    </source>
</reference>
<dbReference type="PANTHER" id="PTHR36730:SF1">
    <property type="entry name" value="CATHEPSIN PROPEPTIDE INHIBITOR DOMAIN-CONTAINING PROTEIN"/>
    <property type="match status" value="1"/>
</dbReference>
<dbReference type="EMBL" id="JAUIZM010000006">
    <property type="protein sequence ID" value="KAK1380062.1"/>
    <property type="molecule type" value="Genomic_DNA"/>
</dbReference>
<sequence length="146" mass="16735">MKTDTHFDTFKGQVKALQNKAKELVDLIMDLDLNLETRNLQLVKDVKDLATAKNKLNFPLIHIPFGWIVRANAGLLSGSTGIEFVPGPDLPKIEFLNKFNEENQKRYAENDARFKDSPVLKELLEKSMLNKEKNKQAIQDKYCLCE</sequence>
<dbReference type="Proteomes" id="UP001237642">
    <property type="component" value="Unassembled WGS sequence"/>
</dbReference>
<comment type="caution">
    <text evidence="1">The sequence shown here is derived from an EMBL/GenBank/DDBJ whole genome shotgun (WGS) entry which is preliminary data.</text>
</comment>
<gene>
    <name evidence="1" type="ORF">POM88_026806</name>
</gene>